<dbReference type="InterPro" id="IPR036867">
    <property type="entry name" value="R3H_dom_sf"/>
</dbReference>
<evidence type="ECO:0000259" key="2">
    <source>
        <dbReference type="PROSITE" id="PS51061"/>
    </source>
</evidence>
<name>A0A151GB41_DRECN</name>
<dbReference type="STRING" id="98403.A0A151GB41"/>
<dbReference type="Proteomes" id="UP000076580">
    <property type="component" value="Chromosome 03"/>
</dbReference>
<reference evidence="3 4" key="1">
    <citation type="journal article" date="2016" name="Sci. Rep.">
        <title>Insights into Adaptations to a Near-Obligate Nematode Endoparasitic Lifestyle from the Finished Genome of Drechmeria coniospora.</title>
        <authorList>
            <person name="Zhang L."/>
            <person name="Zhou Z."/>
            <person name="Guo Q."/>
            <person name="Fokkens L."/>
            <person name="Miskei M."/>
            <person name="Pocsi I."/>
            <person name="Zhang W."/>
            <person name="Chen M."/>
            <person name="Wang L."/>
            <person name="Sun Y."/>
            <person name="Donzelli B.G."/>
            <person name="Gibson D.M."/>
            <person name="Nelson D.R."/>
            <person name="Luo J.G."/>
            <person name="Rep M."/>
            <person name="Liu H."/>
            <person name="Yang S."/>
            <person name="Wang J."/>
            <person name="Krasnoff S.B."/>
            <person name="Xu Y."/>
            <person name="Molnar I."/>
            <person name="Lin M."/>
        </authorList>
    </citation>
    <scope>NUCLEOTIDE SEQUENCE [LARGE SCALE GENOMIC DNA]</scope>
    <source>
        <strain evidence="3 4">ARSEF 6962</strain>
    </source>
</reference>
<dbReference type="AlphaFoldDB" id="A0A151GB41"/>
<feature type="region of interest" description="Disordered" evidence="1">
    <location>
        <begin position="402"/>
        <end position="428"/>
    </location>
</feature>
<dbReference type="CDD" id="cd02325">
    <property type="entry name" value="R3H"/>
    <property type="match status" value="1"/>
</dbReference>
<dbReference type="PROSITE" id="PS51061">
    <property type="entry name" value="R3H"/>
    <property type="match status" value="1"/>
</dbReference>
<feature type="domain" description="R3H" evidence="2">
    <location>
        <begin position="182"/>
        <end position="245"/>
    </location>
</feature>
<dbReference type="Gene3D" id="3.30.1370.50">
    <property type="entry name" value="R3H-like domain"/>
    <property type="match status" value="1"/>
</dbReference>
<evidence type="ECO:0000313" key="3">
    <source>
        <dbReference type="EMBL" id="KYK54336.1"/>
    </source>
</evidence>
<dbReference type="GeneID" id="63718936"/>
<evidence type="ECO:0000256" key="1">
    <source>
        <dbReference type="SAM" id="MobiDB-lite"/>
    </source>
</evidence>
<dbReference type="GO" id="GO:0003676">
    <property type="term" value="F:nucleic acid binding"/>
    <property type="evidence" value="ECO:0007669"/>
    <property type="project" value="UniProtKB-UniRule"/>
</dbReference>
<dbReference type="EMBL" id="LAYC01000003">
    <property type="protein sequence ID" value="KYK54336.1"/>
    <property type="molecule type" value="Genomic_DNA"/>
</dbReference>
<dbReference type="SMART" id="SM00393">
    <property type="entry name" value="R3H"/>
    <property type="match status" value="1"/>
</dbReference>
<keyword evidence="4" id="KW-1185">Reference proteome</keyword>
<proteinExistence type="predicted"/>
<dbReference type="InParanoid" id="A0A151GB41"/>
<dbReference type="SUPFAM" id="SSF82708">
    <property type="entry name" value="R3H domain"/>
    <property type="match status" value="1"/>
</dbReference>
<dbReference type="InterPro" id="IPR001374">
    <property type="entry name" value="R3H_dom"/>
</dbReference>
<dbReference type="Pfam" id="PF01424">
    <property type="entry name" value="R3H"/>
    <property type="match status" value="1"/>
</dbReference>
<accession>A0A151GB41</accession>
<protein>
    <submittedName>
        <fullName evidence="3">NF-X1 type zinc finger family protein</fullName>
    </submittedName>
</protein>
<sequence>MTVNRFAIEANAKAVQKQSSTKSVATAVEQFFSLPSLAARGLPTAGSTARDGPAVGILLSTTTAIRMIRPVPNVLSWLLNYCTLAESFATPLAIVKMLARRTTVASKPAARPSCSVSIRAKTPAMDILTATNLPVARRKPLSAVHVACVSRKSAALNIDPSSRTNDHIPYSDITLRLFRENLTWAETQEREFRVFAKSPNEVRMRYKPMTSIYRQFLHVLAEDYGLESQSEDVEPYRYVIVSKGQRFVSAPSKTLAQCVAIKDSRAAEVTAVPASRPQTPRFAPAADPFNGFLLTSPRFGLTSEDVATTLENDFKSQPSLRFAISFLPTDEVLLRASAHYSAFLSPPAMEQALAKLKPRLAKTIGHQSLAGNILLCHVDSKEHVARREDLARNDASGWSAVAGRAAAKSDTSTPTDDPTAKGTGRKLLGLRWKKMEQEKGKPWDTLGSDVEC</sequence>
<comment type="caution">
    <text evidence="3">The sequence shown here is derived from an EMBL/GenBank/DDBJ whole genome shotgun (WGS) entry which is preliminary data.</text>
</comment>
<evidence type="ECO:0000313" key="4">
    <source>
        <dbReference type="Proteomes" id="UP000076580"/>
    </source>
</evidence>
<feature type="compositionally biased region" description="Low complexity" evidence="1">
    <location>
        <begin position="405"/>
        <end position="421"/>
    </location>
</feature>
<dbReference type="RefSeq" id="XP_040653688.1">
    <property type="nucleotide sequence ID" value="XM_040803584.1"/>
</dbReference>
<organism evidence="3 4">
    <name type="scientific">Drechmeria coniospora</name>
    <name type="common">Nematophagous fungus</name>
    <name type="synonym">Meria coniospora</name>
    <dbReference type="NCBI Taxonomy" id="98403"/>
    <lineage>
        <taxon>Eukaryota</taxon>
        <taxon>Fungi</taxon>
        <taxon>Dikarya</taxon>
        <taxon>Ascomycota</taxon>
        <taxon>Pezizomycotina</taxon>
        <taxon>Sordariomycetes</taxon>
        <taxon>Hypocreomycetidae</taxon>
        <taxon>Hypocreales</taxon>
        <taxon>Ophiocordycipitaceae</taxon>
        <taxon>Drechmeria</taxon>
    </lineage>
</organism>
<gene>
    <name evidence="3" type="ORF">DCS_06293</name>
</gene>